<sequence length="107" mass="11494">MSDYVQVSTATPTRDAAMTLAGGATAARLAAGAQVAGPVASVFWHLGEQGTSEEWQLLLYTTTDRYPQLEAYLIDAHPWDNPQVAAVPIVRGSTAYLAWITRTVEGE</sequence>
<evidence type="ECO:0000313" key="2">
    <source>
        <dbReference type="EMBL" id="MBG6064940.1"/>
    </source>
</evidence>
<reference evidence="2 3" key="1">
    <citation type="submission" date="2020-11" db="EMBL/GenBank/DDBJ databases">
        <title>Sequencing the genomes of 1000 actinobacteria strains.</title>
        <authorList>
            <person name="Klenk H.-P."/>
        </authorList>
    </citation>
    <scope>NUCLEOTIDE SEQUENCE [LARGE SCALE GENOMIC DNA]</scope>
    <source>
        <strain evidence="2 3">DSM 101692</strain>
    </source>
</reference>
<dbReference type="PANTHER" id="PTHR23419">
    <property type="entry name" value="DIVALENT CATION TOLERANCE CUTA-RELATED"/>
    <property type="match status" value="1"/>
</dbReference>
<comment type="caution">
    <text evidence="2">The sequence shown here is derived from an EMBL/GenBank/DDBJ whole genome shotgun (WGS) entry which is preliminary data.</text>
</comment>
<dbReference type="PANTHER" id="PTHR23419:SF8">
    <property type="entry name" value="FI09726P"/>
    <property type="match status" value="1"/>
</dbReference>
<evidence type="ECO:0000256" key="1">
    <source>
        <dbReference type="ARBA" id="ARBA00010169"/>
    </source>
</evidence>
<name>A0ABS0JCZ7_9ACTN</name>
<dbReference type="Proteomes" id="UP000614915">
    <property type="component" value="Unassembled WGS sequence"/>
</dbReference>
<evidence type="ECO:0000313" key="3">
    <source>
        <dbReference type="Proteomes" id="UP000614915"/>
    </source>
</evidence>
<keyword evidence="3" id="KW-1185">Reference proteome</keyword>
<dbReference type="EMBL" id="JADOTX010000001">
    <property type="protein sequence ID" value="MBG6064940.1"/>
    <property type="molecule type" value="Genomic_DNA"/>
</dbReference>
<dbReference type="Gene3D" id="3.30.70.120">
    <property type="match status" value="1"/>
</dbReference>
<dbReference type="Pfam" id="PF03091">
    <property type="entry name" value="CutA1"/>
    <property type="match status" value="1"/>
</dbReference>
<protein>
    <submittedName>
        <fullName evidence="2">Periplasmic divalent cation tolerance protein</fullName>
    </submittedName>
</protein>
<dbReference type="InterPro" id="IPR004323">
    <property type="entry name" value="Ion_tolerance_CutA"/>
</dbReference>
<dbReference type="InterPro" id="IPR015867">
    <property type="entry name" value="N-reg_PII/ATP_PRibTrfase_C"/>
</dbReference>
<comment type="similarity">
    <text evidence="1">Belongs to the CutA family.</text>
</comment>
<dbReference type="InterPro" id="IPR011322">
    <property type="entry name" value="N-reg_PII-like_a/b"/>
</dbReference>
<accession>A0ABS0JCZ7</accession>
<dbReference type="SUPFAM" id="SSF54913">
    <property type="entry name" value="GlnB-like"/>
    <property type="match status" value="1"/>
</dbReference>
<gene>
    <name evidence="2" type="ORF">IW248_001227</name>
</gene>
<proteinExistence type="inferred from homology"/>
<organism evidence="2 3">
    <name type="scientific">Micromonospora ureilytica</name>
    <dbReference type="NCBI Taxonomy" id="709868"/>
    <lineage>
        <taxon>Bacteria</taxon>
        <taxon>Bacillati</taxon>
        <taxon>Actinomycetota</taxon>
        <taxon>Actinomycetes</taxon>
        <taxon>Micromonosporales</taxon>
        <taxon>Micromonosporaceae</taxon>
        <taxon>Micromonospora</taxon>
    </lineage>
</organism>